<dbReference type="InterPro" id="IPR009068">
    <property type="entry name" value="uS15_NS1_RNA-bd_sf"/>
</dbReference>
<dbReference type="Proteomes" id="UP000076727">
    <property type="component" value="Unassembled WGS sequence"/>
</dbReference>
<dbReference type="EMBL" id="KV429037">
    <property type="protein sequence ID" value="KZT73431.1"/>
    <property type="molecule type" value="Genomic_DNA"/>
</dbReference>
<keyword evidence="3 4" id="KW-0687">Ribonucleoprotein</keyword>
<feature type="non-terminal residue" evidence="5">
    <location>
        <position position="1"/>
    </location>
</feature>
<dbReference type="GO" id="GO:0005840">
    <property type="term" value="C:ribosome"/>
    <property type="evidence" value="ECO:0007669"/>
    <property type="project" value="UniProtKB-KW"/>
</dbReference>
<evidence type="ECO:0000313" key="6">
    <source>
        <dbReference type="Proteomes" id="UP000076727"/>
    </source>
</evidence>
<dbReference type="AlphaFoldDB" id="A0A165TH25"/>
<name>A0A165TH25_9APHY</name>
<dbReference type="PANTHER" id="PTHR23321:SF26">
    <property type="entry name" value="SMALL RIBOSOMAL SUBUNIT PROTEIN US15M"/>
    <property type="match status" value="1"/>
</dbReference>
<keyword evidence="6" id="KW-1185">Reference proteome</keyword>
<dbReference type="SMART" id="SM01387">
    <property type="entry name" value="Ribosomal_S15"/>
    <property type="match status" value="1"/>
</dbReference>
<dbReference type="GO" id="GO:0005737">
    <property type="term" value="C:cytoplasm"/>
    <property type="evidence" value="ECO:0007669"/>
    <property type="project" value="UniProtKB-ARBA"/>
</dbReference>
<sequence>RTVASTSSAHGAPLHTTAVLRYTGLSNKEKEAAREAAAKRPHVVLGHRIGDDAKWKNCDLARIIVTEEDILKVPSPPVEARTIQDVRPPEYLNFGVGDKEKQLLFEVLPNLAIEGTVKQKQKSLWDTEQYVAAEDSANEVEAQRTVQFARVVDLRNANAKGILFENKKRIIAAFSGSDDVVDTGRPEVQAAILTVRIRNVWDHLSRQKKDAISRRRLRELVHKRAKVLRYLKRVSLDRYELCLERIGCEPGAVEGELVV</sequence>
<dbReference type="GO" id="GO:0003735">
    <property type="term" value="F:structural constituent of ribosome"/>
    <property type="evidence" value="ECO:0007669"/>
    <property type="project" value="InterPro"/>
</dbReference>
<dbReference type="OrthoDB" id="441444at2759"/>
<dbReference type="GO" id="GO:1990904">
    <property type="term" value="C:ribonucleoprotein complex"/>
    <property type="evidence" value="ECO:0007669"/>
    <property type="project" value="UniProtKB-KW"/>
</dbReference>
<comment type="similarity">
    <text evidence="1 4">Belongs to the universal ribosomal protein uS15 family.</text>
</comment>
<dbReference type="Gene3D" id="1.10.287.10">
    <property type="entry name" value="S15/NS1, RNA-binding"/>
    <property type="match status" value="1"/>
</dbReference>
<protein>
    <submittedName>
        <fullName evidence="5">S15/NS1 RNA-binding domain-containing protein</fullName>
    </submittedName>
</protein>
<dbReference type="CDD" id="cd00353">
    <property type="entry name" value="Ribosomal_S15p_S13e"/>
    <property type="match status" value="1"/>
</dbReference>
<evidence type="ECO:0000256" key="1">
    <source>
        <dbReference type="ARBA" id="ARBA00008434"/>
    </source>
</evidence>
<dbReference type="NCBIfam" id="TIGR00952">
    <property type="entry name" value="S15_bact"/>
    <property type="match status" value="1"/>
</dbReference>
<dbReference type="PANTHER" id="PTHR23321">
    <property type="entry name" value="RIBOSOMAL PROTEIN S15, BACTERIAL AND ORGANELLAR"/>
    <property type="match status" value="1"/>
</dbReference>
<organism evidence="5 6">
    <name type="scientific">Daedalea quercina L-15889</name>
    <dbReference type="NCBI Taxonomy" id="1314783"/>
    <lineage>
        <taxon>Eukaryota</taxon>
        <taxon>Fungi</taxon>
        <taxon>Dikarya</taxon>
        <taxon>Basidiomycota</taxon>
        <taxon>Agaricomycotina</taxon>
        <taxon>Agaricomycetes</taxon>
        <taxon>Polyporales</taxon>
        <taxon>Fomitopsis</taxon>
    </lineage>
</organism>
<dbReference type="SUPFAM" id="SSF47060">
    <property type="entry name" value="S15/NS1 RNA-binding domain"/>
    <property type="match status" value="1"/>
</dbReference>
<evidence type="ECO:0000313" key="5">
    <source>
        <dbReference type="EMBL" id="KZT73431.1"/>
    </source>
</evidence>
<evidence type="ECO:0000256" key="2">
    <source>
        <dbReference type="ARBA" id="ARBA00022980"/>
    </source>
</evidence>
<proteinExistence type="inferred from homology"/>
<evidence type="ECO:0000256" key="4">
    <source>
        <dbReference type="RuleBase" id="RU003919"/>
    </source>
</evidence>
<dbReference type="HAMAP" id="MF_01343_B">
    <property type="entry name" value="Ribosomal_uS15_B"/>
    <property type="match status" value="1"/>
</dbReference>
<dbReference type="STRING" id="1314783.A0A165TH25"/>
<reference evidence="5 6" key="1">
    <citation type="journal article" date="2016" name="Mol. Biol. Evol.">
        <title>Comparative Genomics of Early-Diverging Mushroom-Forming Fungi Provides Insights into the Origins of Lignocellulose Decay Capabilities.</title>
        <authorList>
            <person name="Nagy L.G."/>
            <person name="Riley R."/>
            <person name="Tritt A."/>
            <person name="Adam C."/>
            <person name="Daum C."/>
            <person name="Floudas D."/>
            <person name="Sun H."/>
            <person name="Yadav J.S."/>
            <person name="Pangilinan J."/>
            <person name="Larsson K.H."/>
            <person name="Matsuura K."/>
            <person name="Barry K."/>
            <person name="Labutti K."/>
            <person name="Kuo R."/>
            <person name="Ohm R.A."/>
            <person name="Bhattacharya S.S."/>
            <person name="Shirouzu T."/>
            <person name="Yoshinaga Y."/>
            <person name="Martin F.M."/>
            <person name="Grigoriev I.V."/>
            <person name="Hibbett D.S."/>
        </authorList>
    </citation>
    <scope>NUCLEOTIDE SEQUENCE [LARGE SCALE GENOMIC DNA]</scope>
    <source>
        <strain evidence="5 6">L-15889</strain>
    </source>
</reference>
<dbReference type="InterPro" id="IPR000589">
    <property type="entry name" value="Ribosomal_uS15"/>
</dbReference>
<accession>A0A165TH25</accession>
<dbReference type="PROSITE" id="PS00362">
    <property type="entry name" value="RIBOSOMAL_S15"/>
    <property type="match status" value="1"/>
</dbReference>
<dbReference type="InterPro" id="IPR005290">
    <property type="entry name" value="Ribosomal_uS15_bac-type"/>
</dbReference>
<evidence type="ECO:0000256" key="3">
    <source>
        <dbReference type="ARBA" id="ARBA00023274"/>
    </source>
</evidence>
<dbReference type="Pfam" id="PF00312">
    <property type="entry name" value="Ribosomal_S15"/>
    <property type="match status" value="1"/>
</dbReference>
<gene>
    <name evidence="5" type="ORF">DAEQUDRAFT_662679</name>
</gene>
<keyword evidence="2 4" id="KW-0689">Ribosomal protein</keyword>
<dbReference type="GO" id="GO:0006412">
    <property type="term" value="P:translation"/>
    <property type="evidence" value="ECO:0007669"/>
    <property type="project" value="InterPro"/>
</dbReference>